<name>A0A6A7K4I4_9FIRM</name>
<dbReference type="Proteomes" id="UP000440004">
    <property type="component" value="Unassembled WGS sequence"/>
</dbReference>
<evidence type="ECO:0000313" key="2">
    <source>
        <dbReference type="EMBL" id="MPW24298.1"/>
    </source>
</evidence>
<evidence type="ECO:0000256" key="1">
    <source>
        <dbReference type="SAM" id="Phobius"/>
    </source>
</evidence>
<keyword evidence="1" id="KW-0812">Transmembrane</keyword>
<organism evidence="2 3">
    <name type="scientific">Alkalibaculum sporogenes</name>
    <dbReference type="NCBI Taxonomy" id="2655001"/>
    <lineage>
        <taxon>Bacteria</taxon>
        <taxon>Bacillati</taxon>
        <taxon>Bacillota</taxon>
        <taxon>Clostridia</taxon>
        <taxon>Eubacteriales</taxon>
        <taxon>Eubacteriaceae</taxon>
        <taxon>Alkalibaculum</taxon>
    </lineage>
</organism>
<dbReference type="EMBL" id="WHNX01000001">
    <property type="protein sequence ID" value="MPW24298.1"/>
    <property type="molecule type" value="Genomic_DNA"/>
</dbReference>
<reference evidence="2 3" key="1">
    <citation type="submission" date="2019-10" db="EMBL/GenBank/DDBJ databases">
        <title>Alkalibaculum tamaniensis sp.nov., a new alkaliphilic acetogen, isolated on methoxylated aromatics from a mud volcano.</title>
        <authorList>
            <person name="Khomyakova M.A."/>
            <person name="Merkel A.Y."/>
            <person name="Bonch-Osmolovskaya E.A."/>
            <person name="Slobodkin A.I."/>
        </authorList>
    </citation>
    <scope>NUCLEOTIDE SEQUENCE [LARGE SCALE GENOMIC DNA]</scope>
    <source>
        <strain evidence="2 3">M08DMB</strain>
    </source>
</reference>
<protein>
    <submittedName>
        <fullName evidence="2">Uncharacterized protein</fullName>
    </submittedName>
</protein>
<gene>
    <name evidence="2" type="ORF">GC105_00625</name>
</gene>
<keyword evidence="1" id="KW-1133">Transmembrane helix</keyword>
<dbReference type="RefSeq" id="WP_152800646.1">
    <property type="nucleotide sequence ID" value="NZ_WHNX01000001.1"/>
</dbReference>
<sequence length="244" mass="28026">MENHKRITGLLVYLLVVLVIIAGMVIPKILIEEQQGRIFGNTHIIKIQEKESMFSRKETTTIEITQTELIERLAAWSKARGTYFSREPYQNELSMDAAFSIAKIEMQKLIEMSAVPYIDIQKYRLDSAELWANSEGVARWTLKISHDEKPMTLELDAMTGKIYIISFSFYQGDSTLNFDSTTRLFAEYHEIESVEQSYYSDAGMHILTTEKSTEKSTEKFMIYVKSFSSSTDNSNLSIILDIAH</sequence>
<dbReference type="AlphaFoldDB" id="A0A6A7K4I4"/>
<keyword evidence="1" id="KW-0472">Membrane</keyword>
<accession>A0A6A7K4I4</accession>
<evidence type="ECO:0000313" key="3">
    <source>
        <dbReference type="Proteomes" id="UP000440004"/>
    </source>
</evidence>
<feature type="transmembrane region" description="Helical" evidence="1">
    <location>
        <begin position="7"/>
        <end position="26"/>
    </location>
</feature>
<proteinExistence type="predicted"/>
<keyword evidence="3" id="KW-1185">Reference proteome</keyword>
<comment type="caution">
    <text evidence="2">The sequence shown here is derived from an EMBL/GenBank/DDBJ whole genome shotgun (WGS) entry which is preliminary data.</text>
</comment>